<gene>
    <name evidence="9" type="primary">LOC110979865</name>
</gene>
<dbReference type="PANTHER" id="PTHR24060">
    <property type="entry name" value="METABOTROPIC GLUTAMATE RECEPTOR"/>
    <property type="match status" value="1"/>
</dbReference>
<evidence type="ECO:0000256" key="4">
    <source>
        <dbReference type="ARBA" id="ARBA00023136"/>
    </source>
</evidence>
<keyword evidence="2 6" id="KW-0812">Transmembrane</keyword>
<evidence type="ECO:0000259" key="7">
    <source>
        <dbReference type="PROSITE" id="PS50259"/>
    </source>
</evidence>
<dbReference type="KEGG" id="aplc:110979865"/>
<evidence type="ECO:0000256" key="2">
    <source>
        <dbReference type="ARBA" id="ARBA00022692"/>
    </source>
</evidence>
<feature type="domain" description="G-protein coupled receptors family 3 profile" evidence="7">
    <location>
        <begin position="29"/>
        <end position="118"/>
    </location>
</feature>
<keyword evidence="5" id="KW-0325">Glycoprotein</keyword>
<dbReference type="Proteomes" id="UP000694845">
    <property type="component" value="Unplaced"/>
</dbReference>
<comment type="subcellular location">
    <subcellularLocation>
        <location evidence="1">Membrane</location>
        <topology evidence="1">Multi-pass membrane protein</topology>
    </subcellularLocation>
</comment>
<dbReference type="PRINTS" id="PR01176">
    <property type="entry name" value="GABABRECEPTR"/>
</dbReference>
<feature type="transmembrane region" description="Helical" evidence="6">
    <location>
        <begin position="90"/>
        <end position="110"/>
    </location>
</feature>
<reference evidence="9" key="1">
    <citation type="submission" date="2025-08" db="UniProtKB">
        <authorList>
            <consortium name="RefSeq"/>
        </authorList>
    </citation>
    <scope>IDENTIFICATION</scope>
</reference>
<dbReference type="OrthoDB" id="425344at2759"/>
<protein>
    <submittedName>
        <fullName evidence="9">Metabotropic glutamate receptor 3-like</fullName>
    </submittedName>
</protein>
<dbReference type="OMA" id="GPCEPEY"/>
<keyword evidence="3 6" id="KW-1133">Transmembrane helix</keyword>
<dbReference type="InterPro" id="IPR000337">
    <property type="entry name" value="GPCR_3"/>
</dbReference>
<evidence type="ECO:0000256" key="3">
    <source>
        <dbReference type="ARBA" id="ARBA00022989"/>
    </source>
</evidence>
<dbReference type="Pfam" id="PF00003">
    <property type="entry name" value="7tm_3"/>
    <property type="match status" value="1"/>
</dbReference>
<dbReference type="GO" id="GO:0016020">
    <property type="term" value="C:membrane"/>
    <property type="evidence" value="ECO:0007669"/>
    <property type="project" value="UniProtKB-SubCell"/>
</dbReference>
<feature type="transmembrane region" description="Helical" evidence="6">
    <location>
        <begin position="24"/>
        <end position="49"/>
    </location>
</feature>
<evidence type="ECO:0000313" key="8">
    <source>
        <dbReference type="Proteomes" id="UP000694845"/>
    </source>
</evidence>
<dbReference type="PROSITE" id="PS50259">
    <property type="entry name" value="G_PROTEIN_RECEP_F3_4"/>
    <property type="match status" value="1"/>
</dbReference>
<feature type="transmembrane region" description="Helical" evidence="6">
    <location>
        <begin position="61"/>
        <end position="78"/>
    </location>
</feature>
<keyword evidence="4 6" id="KW-0472">Membrane</keyword>
<organism evidence="8 9">
    <name type="scientific">Acanthaster planci</name>
    <name type="common">Crown-of-thorns starfish</name>
    <dbReference type="NCBI Taxonomy" id="133434"/>
    <lineage>
        <taxon>Eukaryota</taxon>
        <taxon>Metazoa</taxon>
        <taxon>Echinodermata</taxon>
        <taxon>Eleutherozoa</taxon>
        <taxon>Asterozoa</taxon>
        <taxon>Asteroidea</taxon>
        <taxon>Valvatacea</taxon>
        <taxon>Valvatida</taxon>
        <taxon>Acanthasteridae</taxon>
        <taxon>Acanthaster</taxon>
    </lineage>
</organism>
<evidence type="ECO:0000256" key="6">
    <source>
        <dbReference type="SAM" id="Phobius"/>
    </source>
</evidence>
<evidence type="ECO:0000256" key="1">
    <source>
        <dbReference type="ARBA" id="ARBA00004141"/>
    </source>
</evidence>
<evidence type="ECO:0000256" key="5">
    <source>
        <dbReference type="ARBA" id="ARBA00023180"/>
    </source>
</evidence>
<keyword evidence="8" id="KW-1185">Reference proteome</keyword>
<dbReference type="AlphaFoldDB" id="A0A8B7YJC7"/>
<dbReference type="RefSeq" id="XP_022091681.1">
    <property type="nucleotide sequence ID" value="XM_022235989.1"/>
</dbReference>
<evidence type="ECO:0000313" key="9">
    <source>
        <dbReference type="RefSeq" id="XP_022091681.1"/>
    </source>
</evidence>
<dbReference type="InterPro" id="IPR050726">
    <property type="entry name" value="mGluR"/>
</dbReference>
<accession>A0A8B7YJC7</accession>
<dbReference type="InterPro" id="IPR017978">
    <property type="entry name" value="GPCR_3_C"/>
</dbReference>
<dbReference type="PRINTS" id="PR00248">
    <property type="entry name" value="GPCRMGR"/>
</dbReference>
<dbReference type="GO" id="GO:0004930">
    <property type="term" value="F:G protein-coupled receptor activity"/>
    <property type="evidence" value="ECO:0007669"/>
    <property type="project" value="InterPro"/>
</dbReference>
<proteinExistence type="predicted"/>
<sequence>MGPCEPEYLVPIPRDGHLELYCNISIGFLVSCAYNRVLILGCCVFAFLARKVPDNYNEFKFIGVSVYSTLLACLAAIPVYSTAQDASQKVAAFCLAVLLNAYLTVACVYIPKLYAIRFISPPSSTDNHALTNGAHTPNTQSTNTRVHPMAALWADKTGRVQANPLRE</sequence>
<name>A0A8B7YJC7_ACAPL</name>
<dbReference type="GeneID" id="110979865"/>